<protein>
    <recommendedName>
        <fullName evidence="4">NACHT domain-containing protein</fullName>
    </recommendedName>
</protein>
<accession>A0A164SVZ1</accession>
<dbReference type="InterPro" id="IPR019775">
    <property type="entry name" value="WD40_repeat_CS"/>
</dbReference>
<dbReference type="SUPFAM" id="SSF50978">
    <property type="entry name" value="WD40 repeat-like"/>
    <property type="match status" value="1"/>
</dbReference>
<evidence type="ECO:0000256" key="3">
    <source>
        <dbReference type="PROSITE-ProRule" id="PRU00221"/>
    </source>
</evidence>
<dbReference type="PANTHER" id="PTHR10039:SF14">
    <property type="entry name" value="NACHT DOMAIN-CONTAINING PROTEIN"/>
    <property type="match status" value="1"/>
</dbReference>
<feature type="repeat" description="WD" evidence="3">
    <location>
        <begin position="710"/>
        <end position="751"/>
    </location>
</feature>
<dbReference type="EMBL" id="KV419413">
    <property type="protein sequence ID" value="KZS91859.1"/>
    <property type="molecule type" value="Genomic_DNA"/>
</dbReference>
<dbReference type="PROSITE" id="PS50082">
    <property type="entry name" value="WD_REPEATS_2"/>
    <property type="match status" value="2"/>
</dbReference>
<sequence length="799" mass="89342">VHPYAKIAWSVISAGYKIFQAQKQRDGAIAHLIDVMDDTYAFVIESEELFKVESQRKFLEKLAKQTTECGYFIADYAKDKTFGGRTVSNILGGADGVIKGFESSFVDLKAAIQLRGSVQTEIVVLQTIKLTKDIALDVNLNDMQYVGDASFLPEKACFPGTRTEIIETITQWVIQPDQSESASVFWMKGFAGSGKSAVAHTIAHRFHSGKRLGSSYIFDESHAVDRRADTVFSKISRDLAAISDSWKSALGKIIQDSPDLRHTPSVRRQFEELILAPAKDVMFIGPILIVIDALDECGGTPDARRELLRILATRLSELPPNFRILLTSRPQKELEDAFLRSQYVTSLDLQVASRSSVDQDLAVYYQARLGDLVELDEAWPNRLWRSELVNRSEGLFQWAFTACEYVLEPVWGPDEQLKNLLSSTSTSTELAGLDSLYKAVLHNIFGFAKNDRRIERFRSVLGRILCARKPLSVTDLSALRGPEESSSMVKTIVQRMGPVLAGVSTDASPVQALHTSFRDFLFSAERSGIYHIDAFHEEAFLTKALFTVMNRELKLNISNMPTSYAFAPSVKDIVIPPHLTYASRFWSDHLTSIPFSEDIIPFLHVFTTEHFLHWLELLGLYDEIHRARTAMQALQKWVAVNQALAEFAVDAEKFINAFGDVITASPPQLYISALPFAPATSLVAKYYLPQFENTLRIERGKQPGRLGDPMTGHTDEIRFLTFSPDGKRLATGGNDHVLRIWNTEARELVSGPLSGHTGDVRAARFLDGRNRVASSSYDGDIRIWDTETGTSIGDPLKFH</sequence>
<dbReference type="Proteomes" id="UP000076722">
    <property type="component" value="Unassembled WGS sequence"/>
</dbReference>
<dbReference type="InterPro" id="IPR007111">
    <property type="entry name" value="NACHT_NTPase"/>
</dbReference>
<dbReference type="InterPro" id="IPR001680">
    <property type="entry name" value="WD40_rpt"/>
</dbReference>
<evidence type="ECO:0000313" key="6">
    <source>
        <dbReference type="Proteomes" id="UP000076722"/>
    </source>
</evidence>
<dbReference type="PROSITE" id="PS00678">
    <property type="entry name" value="WD_REPEATS_1"/>
    <property type="match status" value="2"/>
</dbReference>
<dbReference type="PROSITE" id="PS50837">
    <property type="entry name" value="NACHT"/>
    <property type="match status" value="1"/>
</dbReference>
<evidence type="ECO:0000256" key="2">
    <source>
        <dbReference type="ARBA" id="ARBA00022737"/>
    </source>
</evidence>
<dbReference type="Gene3D" id="2.130.10.10">
    <property type="entry name" value="YVTN repeat-like/Quinoprotein amine dehydrogenase"/>
    <property type="match status" value="1"/>
</dbReference>
<feature type="non-terminal residue" evidence="5">
    <location>
        <position position="799"/>
    </location>
</feature>
<dbReference type="Pfam" id="PF24883">
    <property type="entry name" value="NPHP3_N"/>
    <property type="match status" value="1"/>
</dbReference>
<feature type="repeat" description="WD" evidence="3">
    <location>
        <begin position="753"/>
        <end position="794"/>
    </location>
</feature>
<evidence type="ECO:0000256" key="1">
    <source>
        <dbReference type="ARBA" id="ARBA00022574"/>
    </source>
</evidence>
<dbReference type="OrthoDB" id="163438at2759"/>
<name>A0A164SVZ1_9AGAM</name>
<dbReference type="Pfam" id="PF00400">
    <property type="entry name" value="WD40"/>
    <property type="match status" value="2"/>
</dbReference>
<evidence type="ECO:0000259" key="4">
    <source>
        <dbReference type="PROSITE" id="PS50837"/>
    </source>
</evidence>
<dbReference type="InterPro" id="IPR036322">
    <property type="entry name" value="WD40_repeat_dom_sf"/>
</dbReference>
<keyword evidence="1 3" id="KW-0853">WD repeat</keyword>
<dbReference type="PROSITE" id="PS50294">
    <property type="entry name" value="WD_REPEATS_REGION"/>
    <property type="match status" value="2"/>
</dbReference>
<keyword evidence="2" id="KW-0677">Repeat</keyword>
<dbReference type="InterPro" id="IPR056884">
    <property type="entry name" value="NPHP3-like_N"/>
</dbReference>
<feature type="domain" description="NACHT" evidence="4">
    <location>
        <begin position="183"/>
        <end position="330"/>
    </location>
</feature>
<dbReference type="InterPro" id="IPR015943">
    <property type="entry name" value="WD40/YVTN_repeat-like_dom_sf"/>
</dbReference>
<dbReference type="SMART" id="SM00320">
    <property type="entry name" value="WD40"/>
    <property type="match status" value="2"/>
</dbReference>
<dbReference type="PANTHER" id="PTHR10039">
    <property type="entry name" value="AMELOGENIN"/>
    <property type="match status" value="1"/>
</dbReference>
<gene>
    <name evidence="5" type="ORF">SISNIDRAFT_397550</name>
</gene>
<evidence type="ECO:0000313" key="5">
    <source>
        <dbReference type="EMBL" id="KZS91859.1"/>
    </source>
</evidence>
<dbReference type="SUPFAM" id="SSF52540">
    <property type="entry name" value="P-loop containing nucleoside triphosphate hydrolases"/>
    <property type="match status" value="1"/>
</dbReference>
<dbReference type="Gene3D" id="3.40.50.300">
    <property type="entry name" value="P-loop containing nucleotide triphosphate hydrolases"/>
    <property type="match status" value="1"/>
</dbReference>
<dbReference type="InterPro" id="IPR027417">
    <property type="entry name" value="P-loop_NTPase"/>
</dbReference>
<feature type="non-terminal residue" evidence="5">
    <location>
        <position position="1"/>
    </location>
</feature>
<dbReference type="AlphaFoldDB" id="A0A164SVZ1"/>
<organism evidence="5 6">
    <name type="scientific">Sistotremastrum niveocremeum HHB9708</name>
    <dbReference type="NCBI Taxonomy" id="1314777"/>
    <lineage>
        <taxon>Eukaryota</taxon>
        <taxon>Fungi</taxon>
        <taxon>Dikarya</taxon>
        <taxon>Basidiomycota</taxon>
        <taxon>Agaricomycotina</taxon>
        <taxon>Agaricomycetes</taxon>
        <taxon>Sistotremastrales</taxon>
        <taxon>Sistotremastraceae</taxon>
        <taxon>Sertulicium</taxon>
        <taxon>Sertulicium niveocremeum</taxon>
    </lineage>
</organism>
<reference evidence="5 6" key="1">
    <citation type="journal article" date="2016" name="Mol. Biol. Evol.">
        <title>Comparative Genomics of Early-Diverging Mushroom-Forming Fungi Provides Insights into the Origins of Lignocellulose Decay Capabilities.</title>
        <authorList>
            <person name="Nagy L.G."/>
            <person name="Riley R."/>
            <person name="Tritt A."/>
            <person name="Adam C."/>
            <person name="Daum C."/>
            <person name="Floudas D."/>
            <person name="Sun H."/>
            <person name="Yadav J.S."/>
            <person name="Pangilinan J."/>
            <person name="Larsson K.H."/>
            <person name="Matsuura K."/>
            <person name="Barry K."/>
            <person name="Labutti K."/>
            <person name="Kuo R."/>
            <person name="Ohm R.A."/>
            <person name="Bhattacharya S.S."/>
            <person name="Shirouzu T."/>
            <person name="Yoshinaga Y."/>
            <person name="Martin F.M."/>
            <person name="Grigoriev I.V."/>
            <person name="Hibbett D.S."/>
        </authorList>
    </citation>
    <scope>NUCLEOTIDE SEQUENCE [LARGE SCALE GENOMIC DNA]</scope>
    <source>
        <strain evidence="5 6">HHB9708</strain>
    </source>
</reference>
<keyword evidence="6" id="KW-1185">Reference proteome</keyword>
<dbReference type="STRING" id="1314777.A0A164SVZ1"/>
<proteinExistence type="predicted"/>